<dbReference type="PIRSF" id="PIRSF015582">
    <property type="entry name" value="Cit_lyase_B"/>
    <property type="match status" value="1"/>
</dbReference>
<feature type="binding site" evidence="4">
    <location>
        <position position="66"/>
    </location>
    <ligand>
        <name>substrate</name>
    </ligand>
</feature>
<keyword evidence="2 5" id="KW-0479">Metal-binding</keyword>
<feature type="binding site" evidence="5">
    <location>
        <position position="121"/>
    </location>
    <ligand>
        <name>Mg(2+)</name>
        <dbReference type="ChEBI" id="CHEBI:18420"/>
    </ligand>
</feature>
<feature type="binding site" evidence="5">
    <location>
        <position position="148"/>
    </location>
    <ligand>
        <name>Mg(2+)</name>
        <dbReference type="ChEBI" id="CHEBI:18420"/>
    </ligand>
</feature>
<evidence type="ECO:0000256" key="2">
    <source>
        <dbReference type="ARBA" id="ARBA00022723"/>
    </source>
</evidence>
<evidence type="ECO:0000313" key="7">
    <source>
        <dbReference type="EMBL" id="OBJ46463.1"/>
    </source>
</evidence>
<comment type="cofactor">
    <cofactor evidence="1">
        <name>Mg(2+)</name>
        <dbReference type="ChEBI" id="CHEBI:18420"/>
    </cofactor>
</comment>
<evidence type="ECO:0000256" key="1">
    <source>
        <dbReference type="ARBA" id="ARBA00001946"/>
    </source>
</evidence>
<dbReference type="GO" id="GO:0006107">
    <property type="term" value="P:oxaloacetate metabolic process"/>
    <property type="evidence" value="ECO:0007669"/>
    <property type="project" value="TreeGrafter"/>
</dbReference>
<dbReference type="GO" id="GO:0016829">
    <property type="term" value="F:lyase activity"/>
    <property type="evidence" value="ECO:0007669"/>
    <property type="project" value="UniProtKB-KW"/>
</dbReference>
<evidence type="ECO:0000256" key="4">
    <source>
        <dbReference type="PIRSR" id="PIRSR015582-1"/>
    </source>
</evidence>
<dbReference type="RefSeq" id="WP_064978722.1">
    <property type="nucleotide sequence ID" value="NZ_LZLC01000017.1"/>
</dbReference>
<accession>A0A1A3HFR3</accession>
<keyword evidence="3 5" id="KW-0460">Magnesium</keyword>
<dbReference type="PANTHER" id="PTHR32308:SF0">
    <property type="entry name" value="HPCH_HPAI ALDOLASE_CITRATE LYASE DOMAIN-CONTAINING PROTEIN"/>
    <property type="match status" value="1"/>
</dbReference>
<evidence type="ECO:0000256" key="3">
    <source>
        <dbReference type="ARBA" id="ARBA00022842"/>
    </source>
</evidence>
<dbReference type="SUPFAM" id="SSF51621">
    <property type="entry name" value="Phosphoenolpyruvate/pyruvate domain"/>
    <property type="match status" value="1"/>
</dbReference>
<dbReference type="GO" id="GO:0000287">
    <property type="term" value="F:magnesium ion binding"/>
    <property type="evidence" value="ECO:0007669"/>
    <property type="project" value="TreeGrafter"/>
</dbReference>
<evidence type="ECO:0000259" key="6">
    <source>
        <dbReference type="Pfam" id="PF03328"/>
    </source>
</evidence>
<feature type="domain" description="HpcH/HpaI aldolase/citrate lyase" evidence="6">
    <location>
        <begin position="6"/>
        <end position="216"/>
    </location>
</feature>
<evidence type="ECO:0000256" key="5">
    <source>
        <dbReference type="PIRSR" id="PIRSR015582-2"/>
    </source>
</evidence>
<reference evidence="7 8" key="1">
    <citation type="submission" date="2016-06" db="EMBL/GenBank/DDBJ databases">
        <authorList>
            <person name="Kjaerup R.B."/>
            <person name="Dalgaard T.S."/>
            <person name="Juul-Madsen H.R."/>
        </authorList>
    </citation>
    <scope>NUCLEOTIDE SEQUENCE [LARGE SCALE GENOMIC DNA]</scope>
    <source>
        <strain evidence="7 8">1127319.6</strain>
    </source>
</reference>
<dbReference type="Proteomes" id="UP000093898">
    <property type="component" value="Unassembled WGS sequence"/>
</dbReference>
<dbReference type="EMBL" id="LZLC01000017">
    <property type="protein sequence ID" value="OBJ46463.1"/>
    <property type="molecule type" value="Genomic_DNA"/>
</dbReference>
<dbReference type="InterPro" id="IPR011206">
    <property type="entry name" value="Citrate_lyase_beta/mcl1/mcl2"/>
</dbReference>
<feature type="binding site" evidence="4">
    <location>
        <position position="121"/>
    </location>
    <ligand>
        <name>substrate</name>
    </ligand>
</feature>
<protein>
    <submittedName>
        <fullName evidence="7">Citrate lyase</fullName>
    </submittedName>
</protein>
<dbReference type="InterPro" id="IPR015813">
    <property type="entry name" value="Pyrv/PenolPyrv_kinase-like_dom"/>
</dbReference>
<evidence type="ECO:0000313" key="8">
    <source>
        <dbReference type="Proteomes" id="UP000093898"/>
    </source>
</evidence>
<dbReference type="OrthoDB" id="9768429at2"/>
<name>A0A1A3HFR3_MYCMU</name>
<proteinExistence type="predicted"/>
<dbReference type="Gene3D" id="3.20.20.60">
    <property type="entry name" value="Phosphoenolpyruvate-binding domains"/>
    <property type="match status" value="1"/>
</dbReference>
<keyword evidence="7" id="KW-0456">Lyase</keyword>
<dbReference type="InterPro" id="IPR005000">
    <property type="entry name" value="Aldolase/citrate-lyase_domain"/>
</dbReference>
<sequence length="282" mass="29747">MPTSRRAVLVAPASDERKAIKALESDADEVVLDLEDAVPPDRKVAARALIYQLISTGRRRGTIAVRINAISSAWGADDLAACARASGLDSIVIPKAESAQNMLEADRALSGTNVKIQALVETPSGVQNLAEITTATTRLVGLIIGYADLGAALGRTSTAPHEQWLSIQSAVLVAARAADIDAIDGPHLGITADDRFLAALTWTRDLGFDGKWIIHPTQINDTIAAFTPSPVDVDNARQIIAELAAAAIEGRGAARLNGQMLDEAVAVAARRVLRRAGQPTDR</sequence>
<comment type="caution">
    <text evidence="7">The sequence shown here is derived from an EMBL/GenBank/DDBJ whole genome shotgun (WGS) entry which is preliminary data.</text>
</comment>
<gene>
    <name evidence="7" type="ORF">A5630_11520</name>
</gene>
<dbReference type="PANTHER" id="PTHR32308">
    <property type="entry name" value="LYASE BETA SUBUNIT, PUTATIVE (AFU_ORTHOLOGUE AFUA_4G13030)-RELATED"/>
    <property type="match status" value="1"/>
</dbReference>
<organism evidence="7 8">
    <name type="scientific">Mycolicibacterium mucogenicum</name>
    <name type="common">Mycobacterium mucogenicum</name>
    <dbReference type="NCBI Taxonomy" id="56689"/>
    <lineage>
        <taxon>Bacteria</taxon>
        <taxon>Bacillati</taxon>
        <taxon>Actinomycetota</taxon>
        <taxon>Actinomycetes</taxon>
        <taxon>Mycobacteriales</taxon>
        <taxon>Mycobacteriaceae</taxon>
        <taxon>Mycolicibacterium</taxon>
    </lineage>
</organism>
<dbReference type="AlphaFoldDB" id="A0A1A3HFR3"/>
<dbReference type="InterPro" id="IPR040442">
    <property type="entry name" value="Pyrv_kinase-like_dom_sf"/>
</dbReference>
<dbReference type="Pfam" id="PF03328">
    <property type="entry name" value="HpcH_HpaI"/>
    <property type="match status" value="1"/>
</dbReference>